<keyword evidence="20" id="KW-0378">Hydrolase</keyword>
<reference evidence="20 22" key="1">
    <citation type="journal article" date="2015" name="BMC Genomics">
        <title>Genome mining reveals unlocked bioactive potential of marine Gram-negative bacteria.</title>
        <authorList>
            <person name="Machado H."/>
            <person name="Sonnenschein E.C."/>
            <person name="Melchiorsen J."/>
            <person name="Gram L."/>
        </authorList>
    </citation>
    <scope>NUCLEOTIDE SEQUENCE [LARGE SCALE GENOMIC DNA]</scope>
    <source>
        <strain evidence="20 22">S3137</strain>
    </source>
</reference>
<feature type="compositionally biased region" description="Basic and acidic residues" evidence="17">
    <location>
        <begin position="98"/>
        <end position="108"/>
    </location>
</feature>
<dbReference type="GO" id="GO:0005524">
    <property type="term" value="F:ATP binding"/>
    <property type="evidence" value="ECO:0007669"/>
    <property type="project" value="UniProtKB-UniRule"/>
</dbReference>
<dbReference type="PANTHER" id="PTHR13822">
    <property type="entry name" value="ATP SYNTHASE DELTA/EPSILON CHAIN"/>
    <property type="match status" value="1"/>
</dbReference>
<dbReference type="InterPro" id="IPR036794">
    <property type="entry name" value="ATP_F1_dsu/esu_C_sf"/>
</dbReference>
<dbReference type="AlphaFoldDB" id="A0A0F4PSZ9"/>
<evidence type="ECO:0000256" key="17">
    <source>
        <dbReference type="SAM" id="MobiDB-lite"/>
    </source>
</evidence>
<reference evidence="23" key="3">
    <citation type="submission" date="2019-06" db="EMBL/GenBank/DDBJ databases">
        <title>Co-occurence of chitin degradation, pigmentation and bioactivity in marine Pseudoalteromonas.</title>
        <authorList>
            <person name="Sonnenschein E.C."/>
            <person name="Bech P.K."/>
        </authorList>
    </citation>
    <scope>NUCLEOTIDE SEQUENCE [LARGE SCALE GENOMIC DNA]</scope>
    <source>
        <strain evidence="23">S2897</strain>
    </source>
</reference>
<evidence type="ECO:0000259" key="18">
    <source>
        <dbReference type="Pfam" id="PF00401"/>
    </source>
</evidence>
<evidence type="ECO:0000256" key="7">
    <source>
        <dbReference type="ARBA" id="ARBA00022475"/>
    </source>
</evidence>
<dbReference type="HAMAP" id="MF_00530">
    <property type="entry name" value="ATP_synth_epsil_bac"/>
    <property type="match status" value="1"/>
</dbReference>
<dbReference type="EMBL" id="JXXZ01000008">
    <property type="protein sequence ID" value="KJY99349.1"/>
    <property type="molecule type" value="Genomic_DNA"/>
</dbReference>
<dbReference type="GeneID" id="58228980"/>
<evidence type="ECO:0000256" key="2">
    <source>
        <dbReference type="ARBA" id="ARBA00004202"/>
    </source>
</evidence>
<organism evidence="20 22">
    <name type="scientific">Pseudoalteromonas ruthenica</name>
    <dbReference type="NCBI Taxonomy" id="151081"/>
    <lineage>
        <taxon>Bacteria</taxon>
        <taxon>Pseudomonadati</taxon>
        <taxon>Pseudomonadota</taxon>
        <taxon>Gammaproteobacteria</taxon>
        <taxon>Alteromonadales</taxon>
        <taxon>Pseudoalteromonadaceae</taxon>
        <taxon>Pseudoalteromonas</taxon>
    </lineage>
</organism>
<reference evidence="21 23" key="2">
    <citation type="submission" date="2017-12" db="EMBL/GenBank/DDBJ databases">
        <authorList>
            <person name="Paulsen S."/>
            <person name="Gram L.K."/>
        </authorList>
    </citation>
    <scope>NUCLEOTIDE SEQUENCE [LARGE SCALE GENOMIC DNA]</scope>
    <source>
        <strain evidence="21 23">S2897</strain>
    </source>
</reference>
<keyword evidence="11 15" id="KW-0139">CF(1)</keyword>
<dbReference type="FunFam" id="2.60.15.10:FF:000001">
    <property type="entry name" value="ATP synthase epsilon chain"/>
    <property type="match status" value="1"/>
</dbReference>
<dbReference type="Gene3D" id="1.20.5.440">
    <property type="entry name" value="ATP synthase delta/epsilon subunit, C-terminal domain"/>
    <property type="match status" value="1"/>
</dbReference>
<evidence type="ECO:0000313" key="22">
    <source>
        <dbReference type="Proteomes" id="UP000033664"/>
    </source>
</evidence>
<dbReference type="InterPro" id="IPR020546">
    <property type="entry name" value="ATP_synth_F1_dsu/esu_N"/>
</dbReference>
<feature type="domain" description="ATP synthase epsilon subunit C-terminal" evidence="18">
    <location>
        <begin position="89"/>
        <end position="134"/>
    </location>
</feature>
<dbReference type="STRING" id="151081.TW72_10805"/>
<dbReference type="Pfam" id="PF02823">
    <property type="entry name" value="ATP-synt_DE_N"/>
    <property type="match status" value="1"/>
</dbReference>
<dbReference type="NCBIfam" id="NF001847">
    <property type="entry name" value="PRK00571.1-4"/>
    <property type="match status" value="1"/>
</dbReference>
<keyword evidence="10 15" id="KW-0472">Membrane</keyword>
<evidence type="ECO:0000259" key="19">
    <source>
        <dbReference type="Pfam" id="PF02823"/>
    </source>
</evidence>
<evidence type="ECO:0000256" key="14">
    <source>
        <dbReference type="ARBA" id="ARBA00031795"/>
    </source>
</evidence>
<keyword evidence="12 15" id="KW-0066">ATP synthesis</keyword>
<dbReference type="SUPFAM" id="SSF46604">
    <property type="entry name" value="Epsilon subunit of F1F0-ATP synthase C-terminal domain"/>
    <property type="match status" value="1"/>
</dbReference>
<dbReference type="EMBL" id="PNCG01000016">
    <property type="protein sequence ID" value="TMP85970.1"/>
    <property type="molecule type" value="Genomic_DNA"/>
</dbReference>
<feature type="domain" description="ATP synthase F1 complex delta/epsilon subunit N-terminal" evidence="19">
    <location>
        <begin position="6"/>
        <end position="85"/>
    </location>
</feature>
<evidence type="ECO:0000313" key="21">
    <source>
        <dbReference type="EMBL" id="TMP85970.1"/>
    </source>
</evidence>
<comment type="caution">
    <text evidence="20">The sequence shown here is derived from an EMBL/GenBank/DDBJ whole genome shotgun (WGS) entry which is preliminary data.</text>
</comment>
<dbReference type="CDD" id="cd12152">
    <property type="entry name" value="F1-ATPase_delta"/>
    <property type="match status" value="1"/>
</dbReference>
<keyword evidence="8 15" id="KW-0375">Hydrogen ion transport</keyword>
<dbReference type="RefSeq" id="WP_022944891.1">
    <property type="nucleotide sequence ID" value="NZ_CP023396.1"/>
</dbReference>
<protein>
    <recommendedName>
        <fullName evidence="5 15">ATP synthase epsilon chain</fullName>
    </recommendedName>
    <alternativeName>
        <fullName evidence="14 15">ATP synthase F1 sector epsilon subunit</fullName>
    </alternativeName>
    <alternativeName>
        <fullName evidence="13 15">F-ATPase epsilon subunit</fullName>
    </alternativeName>
</protein>
<evidence type="ECO:0000256" key="5">
    <source>
        <dbReference type="ARBA" id="ARBA00014480"/>
    </source>
</evidence>
<dbReference type="Pfam" id="PF00401">
    <property type="entry name" value="ATP-synt_DE"/>
    <property type="match status" value="1"/>
</dbReference>
<dbReference type="GO" id="GO:0046933">
    <property type="term" value="F:proton-transporting ATP synthase activity, rotational mechanism"/>
    <property type="evidence" value="ECO:0007669"/>
    <property type="project" value="UniProtKB-UniRule"/>
</dbReference>
<evidence type="ECO:0000256" key="15">
    <source>
        <dbReference type="HAMAP-Rule" id="MF_00530"/>
    </source>
</evidence>
<dbReference type="Proteomes" id="UP000305874">
    <property type="component" value="Unassembled WGS sequence"/>
</dbReference>
<dbReference type="GO" id="GO:0016787">
    <property type="term" value="F:hydrolase activity"/>
    <property type="evidence" value="ECO:0007669"/>
    <property type="project" value="UniProtKB-KW"/>
</dbReference>
<evidence type="ECO:0000256" key="9">
    <source>
        <dbReference type="ARBA" id="ARBA00023065"/>
    </source>
</evidence>
<evidence type="ECO:0000256" key="10">
    <source>
        <dbReference type="ARBA" id="ARBA00023136"/>
    </source>
</evidence>
<dbReference type="PATRIC" id="fig|151081.8.peg.2002"/>
<sequence length="140" mass="15101">MAAMTVHLDVVSAEEMIFSGRVESLQVTGSEGELGIMPGHAPLLTALKPGMVRLVKQLGGEEIIYVAGGTLEVQPHNVTVLADTAVRAEELDEQAAEQAKREAQEQMDKAGSGELDYHKAAIQLEEALAQLRVIRQLRNS</sequence>
<keyword evidence="6 15" id="KW-0813">Transport</keyword>
<comment type="similarity">
    <text evidence="3 15 16">Belongs to the ATPase epsilon chain family.</text>
</comment>
<gene>
    <name evidence="15 20" type="primary">atpC</name>
    <name evidence="21" type="ORF">CWC05_15315</name>
    <name evidence="20" type="ORF">TW72_10805</name>
</gene>
<keyword evidence="7 15" id="KW-1003">Cell membrane</keyword>
<dbReference type="NCBIfam" id="TIGR01216">
    <property type="entry name" value="ATP_synt_epsi"/>
    <property type="match status" value="1"/>
</dbReference>
<dbReference type="Proteomes" id="UP000033664">
    <property type="component" value="Unassembled WGS sequence"/>
</dbReference>
<dbReference type="GO" id="GO:0045259">
    <property type="term" value="C:proton-transporting ATP synthase complex"/>
    <property type="evidence" value="ECO:0007669"/>
    <property type="project" value="UniProtKB-KW"/>
</dbReference>
<dbReference type="OrthoDB" id="9791445at2"/>
<evidence type="ECO:0000256" key="3">
    <source>
        <dbReference type="ARBA" id="ARBA00005712"/>
    </source>
</evidence>
<keyword evidence="9 15" id="KW-0406">Ion transport</keyword>
<evidence type="ECO:0000256" key="16">
    <source>
        <dbReference type="RuleBase" id="RU003656"/>
    </source>
</evidence>
<name>A0A0F4PSZ9_9GAMM</name>
<dbReference type="InterPro" id="IPR020547">
    <property type="entry name" value="ATP_synth_F1_esu_C"/>
</dbReference>
<dbReference type="PANTHER" id="PTHR13822:SF10">
    <property type="entry name" value="ATP SYNTHASE EPSILON CHAIN, CHLOROPLASTIC"/>
    <property type="match status" value="1"/>
</dbReference>
<dbReference type="InterPro" id="IPR036771">
    <property type="entry name" value="ATPsynth_dsu/esu_N"/>
</dbReference>
<dbReference type="InterPro" id="IPR001469">
    <property type="entry name" value="ATP_synth_F1_dsu/esu"/>
</dbReference>
<feature type="region of interest" description="Disordered" evidence="17">
    <location>
        <begin position="92"/>
        <end position="112"/>
    </location>
</feature>
<evidence type="ECO:0000256" key="8">
    <source>
        <dbReference type="ARBA" id="ARBA00022781"/>
    </source>
</evidence>
<evidence type="ECO:0000256" key="12">
    <source>
        <dbReference type="ARBA" id="ARBA00023310"/>
    </source>
</evidence>
<comment type="function">
    <text evidence="1 15">Produces ATP from ADP in the presence of a proton gradient across the membrane.</text>
</comment>
<dbReference type="SUPFAM" id="SSF51344">
    <property type="entry name" value="Epsilon subunit of F1F0-ATP synthase N-terminal domain"/>
    <property type="match status" value="1"/>
</dbReference>
<evidence type="ECO:0000256" key="6">
    <source>
        <dbReference type="ARBA" id="ARBA00022448"/>
    </source>
</evidence>
<reference evidence="21" key="4">
    <citation type="submission" date="2019-09" db="EMBL/GenBank/DDBJ databases">
        <title>Co-occurence of chitin degradation, pigmentation and bioactivity in marine Pseudoalteromonas.</title>
        <authorList>
            <person name="Sonnenschein E.C."/>
            <person name="Bech P.K."/>
        </authorList>
    </citation>
    <scope>NUCLEOTIDE SEQUENCE</scope>
    <source>
        <strain evidence="21">S2897</strain>
    </source>
</reference>
<evidence type="ECO:0000256" key="1">
    <source>
        <dbReference type="ARBA" id="ARBA00003543"/>
    </source>
</evidence>
<proteinExistence type="inferred from homology"/>
<evidence type="ECO:0000313" key="20">
    <source>
        <dbReference type="EMBL" id="KJY99349.1"/>
    </source>
</evidence>
<accession>A0A0F4PSZ9</accession>
<keyword evidence="22" id="KW-1185">Reference proteome</keyword>
<comment type="subunit">
    <text evidence="4 15 16">F-type ATPases have 2 components, CF(1) - the catalytic core - and CF(0) - the membrane proton channel. CF(1) has five subunits: alpha(3), beta(3), gamma(1), delta(1), epsilon(1). CF(0) has three main subunits: a, b and c.</text>
</comment>
<evidence type="ECO:0000256" key="11">
    <source>
        <dbReference type="ARBA" id="ARBA00023196"/>
    </source>
</evidence>
<evidence type="ECO:0000313" key="23">
    <source>
        <dbReference type="Proteomes" id="UP000305874"/>
    </source>
</evidence>
<dbReference type="Gene3D" id="2.60.15.10">
    <property type="entry name" value="F0F1 ATP synthase delta/epsilon subunit, N-terminal"/>
    <property type="match status" value="1"/>
</dbReference>
<dbReference type="GO" id="GO:0005886">
    <property type="term" value="C:plasma membrane"/>
    <property type="evidence" value="ECO:0007669"/>
    <property type="project" value="UniProtKB-SubCell"/>
</dbReference>
<evidence type="ECO:0000256" key="4">
    <source>
        <dbReference type="ARBA" id="ARBA00011648"/>
    </source>
</evidence>
<evidence type="ECO:0000256" key="13">
    <source>
        <dbReference type="ARBA" id="ARBA00030215"/>
    </source>
</evidence>
<comment type="subcellular location">
    <subcellularLocation>
        <location evidence="2 15">Cell membrane</location>
        <topology evidence="2 15">Peripheral membrane protein</topology>
    </subcellularLocation>
</comment>
<dbReference type="eggNOG" id="COG0355">
    <property type="taxonomic scope" value="Bacteria"/>
</dbReference>